<reference evidence="3" key="3">
    <citation type="submission" date="2023-03" db="EMBL/GenBank/DDBJ databases">
        <authorList>
            <person name="Liu Z."/>
        </authorList>
    </citation>
    <scope>NUCLEOTIDE SEQUENCE</scope>
    <source>
        <strain evidence="3">Bc006</strain>
    </source>
</reference>
<dbReference type="Proteomes" id="UP001221092">
    <property type="component" value="Chromosome"/>
</dbReference>
<evidence type="ECO:0000313" key="5">
    <source>
        <dbReference type="Proteomes" id="UP001221338"/>
    </source>
</evidence>
<name>A0A7D8H7T8_9BACI</name>
<dbReference type="SUPFAM" id="SSF54506">
    <property type="entry name" value="Diaminopimelate epimerase-like"/>
    <property type="match status" value="1"/>
</dbReference>
<dbReference type="GeneID" id="75085553"/>
<dbReference type="EMBL" id="FWYW01000092">
    <property type="protein sequence ID" value="SME33308.1"/>
    <property type="molecule type" value="Genomic_DNA"/>
</dbReference>
<keyword evidence="5" id="KW-1185">Reference proteome</keyword>
<reference evidence="1 5" key="2">
    <citation type="submission" date="2023-03" db="EMBL/GenBank/DDBJ databases">
        <title>Genetic diversity of Bacillus cereus sensu lato isolates from Slovenia.</title>
        <authorList>
            <person name="Abdelli M."/>
        </authorList>
    </citation>
    <scope>NUCLEOTIDE SEQUENCE [LARGE SCALE GENOMIC DNA]</scope>
    <source>
        <strain evidence="1 5">SIBC61B</strain>
    </source>
</reference>
<accession>A0A7D8H7T8</accession>
<protein>
    <submittedName>
        <fullName evidence="1">PhzF family phenazine biosynthesis protein</fullName>
    </submittedName>
</protein>
<dbReference type="Proteomes" id="UP001221338">
    <property type="component" value="Unassembled WGS sequence"/>
</dbReference>
<sequence length="47" mass="5305">MLCKQIGDLSVRDFADYYGIPKDVATGSSNGCLTAYLLKYRCLEQKR</sequence>
<reference evidence="2 4" key="1">
    <citation type="submission" date="2017-04" db="EMBL/GenBank/DDBJ databases">
        <authorList>
            <person name="Criscuolo A."/>
        </authorList>
    </citation>
    <scope>NUCLEOTIDE SEQUENCE [LARGE SCALE GENOMIC DNA]</scope>
    <source>
        <strain evidence="2">16-00174</strain>
    </source>
</reference>
<dbReference type="AlphaFoldDB" id="A0A7D8H7T8"/>
<gene>
    <name evidence="2" type="ORF">BACERE00174_04711</name>
    <name evidence="3" type="ORF">P3K65_11990</name>
    <name evidence="1" type="ORF">P6U22_12315</name>
</gene>
<dbReference type="EMBL" id="JARPRV010000005">
    <property type="protein sequence ID" value="MDG0941979.1"/>
    <property type="molecule type" value="Genomic_DNA"/>
</dbReference>
<dbReference type="Proteomes" id="UP000194422">
    <property type="component" value="Unassembled WGS sequence"/>
</dbReference>
<evidence type="ECO:0000313" key="1">
    <source>
        <dbReference type="EMBL" id="MDG0941979.1"/>
    </source>
</evidence>
<evidence type="ECO:0000313" key="3">
    <source>
        <dbReference type="EMBL" id="WES09148.1"/>
    </source>
</evidence>
<evidence type="ECO:0000313" key="2">
    <source>
        <dbReference type="EMBL" id="SME33308.1"/>
    </source>
</evidence>
<proteinExistence type="predicted"/>
<evidence type="ECO:0000313" key="4">
    <source>
        <dbReference type="Proteomes" id="UP000194422"/>
    </source>
</evidence>
<dbReference type="EMBL" id="CP119629">
    <property type="protein sequence ID" value="WES09148.1"/>
    <property type="molecule type" value="Genomic_DNA"/>
</dbReference>
<organism evidence="2 4">
    <name type="scientific">Bacillus paranthracis</name>
    <dbReference type="NCBI Taxonomy" id="2026186"/>
    <lineage>
        <taxon>Bacteria</taxon>
        <taxon>Bacillati</taxon>
        <taxon>Bacillota</taxon>
        <taxon>Bacilli</taxon>
        <taxon>Bacillales</taxon>
        <taxon>Bacillaceae</taxon>
        <taxon>Bacillus</taxon>
        <taxon>Bacillus cereus group</taxon>
    </lineage>
</organism>
<dbReference type="RefSeq" id="WP_002080500.1">
    <property type="nucleotide sequence ID" value="NZ_CP040880.1"/>
</dbReference>
<dbReference type="Gene3D" id="3.10.310.10">
    <property type="entry name" value="Diaminopimelate Epimerase, Chain A, domain 1"/>
    <property type="match status" value="1"/>
</dbReference>